<evidence type="ECO:0000313" key="5">
    <source>
        <dbReference type="Proteomes" id="UP000251513"/>
    </source>
</evidence>
<dbReference type="InterPro" id="IPR038461">
    <property type="entry name" value="Schlafen_AlbA_2_dom_sf"/>
</dbReference>
<dbReference type="PANTHER" id="PTHR30595">
    <property type="entry name" value="GLPR-RELATED TRANSCRIPTIONAL REPRESSOR"/>
    <property type="match status" value="1"/>
</dbReference>
<feature type="region of interest" description="Disordered" evidence="1">
    <location>
        <begin position="496"/>
        <end position="532"/>
    </location>
</feature>
<dbReference type="Pfam" id="PF13749">
    <property type="entry name" value="HATPase_c_4"/>
    <property type="match status" value="1"/>
</dbReference>
<evidence type="ECO:0000313" key="4">
    <source>
        <dbReference type="EMBL" id="PUE95156.1"/>
    </source>
</evidence>
<feature type="domain" description="Schlafen AlbA-2" evidence="2">
    <location>
        <begin position="14"/>
        <end position="135"/>
    </location>
</feature>
<organism evidence="4 5">
    <name type="scientific">Xanthomonas campestris pv. malvacearum</name>
    <dbReference type="NCBI Taxonomy" id="86040"/>
    <lineage>
        <taxon>Bacteria</taxon>
        <taxon>Pseudomonadati</taxon>
        <taxon>Pseudomonadota</taxon>
        <taxon>Gammaproteobacteria</taxon>
        <taxon>Lysobacterales</taxon>
        <taxon>Lysobacteraceae</taxon>
        <taxon>Xanthomonas</taxon>
    </lineage>
</organism>
<dbReference type="AlphaFoldDB" id="A0AA45BVI2"/>
<dbReference type="Pfam" id="PF21247">
    <property type="entry name" value="Fic-like_C"/>
    <property type="match status" value="1"/>
</dbReference>
<feature type="compositionally biased region" description="Low complexity" evidence="1">
    <location>
        <begin position="515"/>
        <end position="527"/>
    </location>
</feature>
<proteinExistence type="predicted"/>
<dbReference type="PANTHER" id="PTHR30595:SF6">
    <property type="entry name" value="SCHLAFEN ALBA-2 DOMAIN-CONTAINING PROTEIN"/>
    <property type="match status" value="1"/>
</dbReference>
<dbReference type="InterPro" id="IPR038475">
    <property type="entry name" value="RecG_C_sf"/>
</dbReference>
<feature type="domain" description="Filamentation induced by cAMP protein Fic-like C-terminal" evidence="3">
    <location>
        <begin position="553"/>
        <end position="601"/>
    </location>
</feature>
<protein>
    <submittedName>
        <fullName evidence="4">AAA family ATPase</fullName>
    </submittedName>
</protein>
<gene>
    <name evidence="4" type="ORF">C7T86_05895</name>
</gene>
<dbReference type="RefSeq" id="WP_033836878.1">
    <property type="nucleotide sequence ID" value="NZ_CP013004.1"/>
</dbReference>
<name>A0AA45BVI2_XANCM</name>
<evidence type="ECO:0000259" key="3">
    <source>
        <dbReference type="Pfam" id="PF21247"/>
    </source>
</evidence>
<comment type="caution">
    <text evidence="4">The sequence shown here is derived from an EMBL/GenBank/DDBJ whole genome shotgun (WGS) entry which is preliminary data.</text>
</comment>
<dbReference type="InterPro" id="IPR049514">
    <property type="entry name" value="Fic-like_C"/>
</dbReference>
<dbReference type="Gene3D" id="3.30.565.60">
    <property type="match status" value="1"/>
</dbReference>
<dbReference type="Gene3D" id="3.30.950.30">
    <property type="entry name" value="Schlafen, AAA domain"/>
    <property type="match status" value="1"/>
</dbReference>
<reference evidence="4 5" key="1">
    <citation type="submission" date="2018-03" db="EMBL/GenBank/DDBJ databases">
        <title>Sequencing of reference strains of Xanthomonas.</title>
        <authorList>
            <person name="Studholme D.J."/>
            <person name="Vicente J."/>
            <person name="Sarris P."/>
        </authorList>
    </citation>
    <scope>NUCLEOTIDE SEQUENCE [LARGE SCALE GENOMIC DNA]</scope>
    <source>
        <strain evidence="4 5">WHRI 5232</strain>
    </source>
</reference>
<evidence type="ECO:0000259" key="2">
    <source>
        <dbReference type="Pfam" id="PF04326"/>
    </source>
</evidence>
<dbReference type="Proteomes" id="UP000251513">
    <property type="component" value="Unassembled WGS sequence"/>
</dbReference>
<dbReference type="EMBL" id="PYJH01000008">
    <property type="protein sequence ID" value="PUE95156.1"/>
    <property type="molecule type" value="Genomic_DNA"/>
</dbReference>
<dbReference type="Pfam" id="PF04326">
    <property type="entry name" value="SLFN_AlbA_2"/>
    <property type="match status" value="1"/>
</dbReference>
<sequence length="626" mass="69988">MTRDELLARLQSIEWSDIEFKEAAWAAPRDSLETVSAFANTAGGHLVFGVRQVNGTFTITGVTNADEVQNAFLGWVRDQNKISVFLPINGSVHALAEGTVLAFYVPEAQRNEKPVFIDRSPHKAFIRRGGRDDTCTRDELLRFIRDASNTRYDAEPLDVDISRCFDEASVRWYRARFAASNPGRDTAADDTAFLRNWGFLVEQGGVLRPTRAAILVLGSGEYVRQVLPRMAADVQLYRHASSEYDSAVRWADRLTVEDNLIKAWQAIVEFYFRHSERPFAVDADTLRRHDDPPDYISFREAAINLLIHQDFGDTTRVPVIRFFRDQTEFFNPGDAFASREQLLDPGDKEVRNPSIVSAFRRIGLSDQGGTGVRAIFDGWRRLGYLPPEIENHKAEKSFRLRLRKEKLITESQLLAQASLGAHLSAQEADVFAYLTRKGQIDLTDVKALTGLSSADARQLVQRLTVQALLVAEGETGNLFGLAEHLRARFLSAEAGHSELSEGNQASGEETAGAGTTEQVTEQVATEQPGHDRSLDRLTDVQWRIVGHADVPRSLAELMAHTGYRQRPHFVATHLEPLLTGGVLRLTIPDKPRSSQQRYVLTDAGVQLKLLHEQSADAQPRGEDNGY</sequence>
<dbReference type="InterPro" id="IPR007421">
    <property type="entry name" value="Schlafen_AlbA_2_dom"/>
</dbReference>
<evidence type="ECO:0000256" key="1">
    <source>
        <dbReference type="SAM" id="MobiDB-lite"/>
    </source>
</evidence>
<accession>A0AA45BVI2</accession>